<proteinExistence type="predicted"/>
<dbReference type="EMBL" id="JACCJC010000052">
    <property type="protein sequence ID" value="KAF6231987.1"/>
    <property type="molecule type" value="Genomic_DNA"/>
</dbReference>
<dbReference type="AlphaFoldDB" id="A0A8H6FNV9"/>
<accession>A0A8H6FNV9</accession>
<dbReference type="GeneID" id="59291473"/>
<feature type="coiled-coil region" evidence="1">
    <location>
        <begin position="74"/>
        <end position="108"/>
    </location>
</feature>
<gene>
    <name evidence="2" type="ORF">HO173_009824</name>
</gene>
<organism evidence="2 3">
    <name type="scientific">Letharia columbiana</name>
    <dbReference type="NCBI Taxonomy" id="112416"/>
    <lineage>
        <taxon>Eukaryota</taxon>
        <taxon>Fungi</taxon>
        <taxon>Dikarya</taxon>
        <taxon>Ascomycota</taxon>
        <taxon>Pezizomycotina</taxon>
        <taxon>Lecanoromycetes</taxon>
        <taxon>OSLEUM clade</taxon>
        <taxon>Lecanoromycetidae</taxon>
        <taxon>Lecanorales</taxon>
        <taxon>Lecanorineae</taxon>
        <taxon>Parmeliaceae</taxon>
        <taxon>Letharia</taxon>
    </lineage>
</organism>
<sequence length="158" mass="17997">MSLQTDMQGLIAEKMARLEAQLEVERQKSRIKDLEQKVHTLEVEKGLSAQKADDQALRPAMPTGIPDFILRDKIDRLETQLEAKNTKIAQQEEEVSALLEKVRTYREVKIHVREATTLFGSKLDEDDDDISREDAAFQDMDRVSMAGATAEEHELQNC</sequence>
<protein>
    <submittedName>
        <fullName evidence="2">Uncharacterized protein</fullName>
    </submittedName>
</protein>
<keyword evidence="1" id="KW-0175">Coiled coil</keyword>
<reference evidence="2 3" key="1">
    <citation type="journal article" date="2020" name="Genomics">
        <title>Complete, high-quality genomes from long-read metagenomic sequencing of two wolf lichen thalli reveals enigmatic genome architecture.</title>
        <authorList>
            <person name="McKenzie S.K."/>
            <person name="Walston R.F."/>
            <person name="Allen J.L."/>
        </authorList>
    </citation>
    <scope>NUCLEOTIDE SEQUENCE [LARGE SCALE GENOMIC DNA]</scope>
    <source>
        <strain evidence="2">WasteWater2</strain>
    </source>
</reference>
<comment type="caution">
    <text evidence="2">The sequence shown here is derived from an EMBL/GenBank/DDBJ whole genome shotgun (WGS) entry which is preliminary data.</text>
</comment>
<evidence type="ECO:0000313" key="3">
    <source>
        <dbReference type="Proteomes" id="UP000578531"/>
    </source>
</evidence>
<dbReference type="OrthoDB" id="10566655at2759"/>
<dbReference type="RefSeq" id="XP_037161418.1">
    <property type="nucleotide sequence ID" value="XM_037311712.1"/>
</dbReference>
<feature type="coiled-coil region" evidence="1">
    <location>
        <begin position="17"/>
        <end position="44"/>
    </location>
</feature>
<name>A0A8H6FNV9_9LECA</name>
<keyword evidence="3" id="KW-1185">Reference proteome</keyword>
<dbReference type="Proteomes" id="UP000578531">
    <property type="component" value="Unassembled WGS sequence"/>
</dbReference>
<evidence type="ECO:0000313" key="2">
    <source>
        <dbReference type="EMBL" id="KAF6231987.1"/>
    </source>
</evidence>
<evidence type="ECO:0000256" key="1">
    <source>
        <dbReference type="SAM" id="Coils"/>
    </source>
</evidence>